<dbReference type="RefSeq" id="WP_105074865.1">
    <property type="nucleotide sequence ID" value="NZ_PPGH01000038.1"/>
</dbReference>
<dbReference type="EMBL" id="PPGH01000038">
    <property type="protein sequence ID" value="PQJ94897.1"/>
    <property type="molecule type" value="Genomic_DNA"/>
</dbReference>
<dbReference type="Proteomes" id="UP000239936">
    <property type="component" value="Unassembled WGS sequence"/>
</dbReference>
<evidence type="ECO:0000313" key="9">
    <source>
        <dbReference type="Proteomes" id="UP000239936"/>
    </source>
</evidence>
<organism evidence="8 9">
    <name type="scientific">Chromatium okenii</name>
    <dbReference type="NCBI Taxonomy" id="61644"/>
    <lineage>
        <taxon>Bacteria</taxon>
        <taxon>Pseudomonadati</taxon>
        <taxon>Pseudomonadota</taxon>
        <taxon>Gammaproteobacteria</taxon>
        <taxon>Chromatiales</taxon>
        <taxon>Chromatiaceae</taxon>
        <taxon>Chromatium</taxon>
    </lineage>
</organism>
<evidence type="ECO:0000313" key="8">
    <source>
        <dbReference type="EMBL" id="PQJ94897.1"/>
    </source>
</evidence>
<comment type="caution">
    <text evidence="8">The sequence shown here is derived from an EMBL/GenBank/DDBJ whole genome shotgun (WGS) entry which is preliminary data.</text>
</comment>
<keyword evidence="9" id="KW-1185">Reference proteome</keyword>
<feature type="region of interest" description="Disordered" evidence="6">
    <location>
        <begin position="1"/>
        <end position="25"/>
    </location>
</feature>
<dbReference type="Pfam" id="PF03160">
    <property type="entry name" value="Calx-beta"/>
    <property type="match status" value="1"/>
</dbReference>
<reference evidence="8 9" key="1">
    <citation type="submission" date="2018-01" db="EMBL/GenBank/DDBJ databases">
        <title>The complete genome sequence of Chromatium okenii LaCa, a purple sulfur bacterium with a turbulent life.</title>
        <authorList>
            <person name="Luedin S.M."/>
            <person name="Liechti N."/>
            <person name="Storelli N."/>
            <person name="Danza F."/>
            <person name="Wittwer M."/>
            <person name="Pothier J.F."/>
            <person name="Tonolla M.A."/>
        </authorList>
    </citation>
    <scope>NUCLEOTIDE SEQUENCE [LARGE SCALE GENOMIC DNA]</scope>
    <source>
        <strain evidence="8 9">LaCa</strain>
    </source>
</reference>
<dbReference type="InterPro" id="IPR001343">
    <property type="entry name" value="Hemolysn_Ca-bd"/>
</dbReference>
<dbReference type="GO" id="GO:0007154">
    <property type="term" value="P:cell communication"/>
    <property type="evidence" value="ECO:0007669"/>
    <property type="project" value="InterPro"/>
</dbReference>
<sequence>MATKLTSGHDKKTGTAGVDNFDGSGGNDTITGLAGNDTLIGGTGNDSLDGGTDNDNLRGDAGKDKLVGGSGNDVLDGGADDDVLDGGNGIDKLNGGAGADDMKGGEGNDTYTVDNIGDKVTEVIAGTRGGVDLVNSSINYILGANIENLTLTGLKGLTGTGNNEKNVINGNAGDNVLKGLKRNDTINGNNGDDTIDGGSGVDSLVGGDGSDVYVVSNDEDIIVETAVNGDDDEVQSSALQYELNDNVERLTLLDGAENGIGNELDNTLDGNALDNELSGGAGNDTINGNEGNDTLNGAEGDDEINGGAGDDVVIYQGSIEDYKITNDDGDWVVTDTTGVDGDDTVDEGIDTITGVEQLRFTDGVYPEPEPVPENLTVQIEPLLEGNEGDAIRLMVTLSAPSDEEVMVTYTTQDLTANVDVDYWVGTGDSFWYDDAGNEWIEETITFAAGETEQFILVDLYLDEEFEDYEEFSVTLTDAVNATLSENNVATVGIMDDTYYY</sequence>
<dbReference type="PANTHER" id="PTHR38340:SF1">
    <property type="entry name" value="S-LAYER PROTEIN"/>
    <property type="match status" value="1"/>
</dbReference>
<dbReference type="GO" id="GO:0005509">
    <property type="term" value="F:calcium ion binding"/>
    <property type="evidence" value="ECO:0007669"/>
    <property type="project" value="InterPro"/>
</dbReference>
<dbReference type="Gene3D" id="2.150.10.10">
    <property type="entry name" value="Serralysin-like metalloprotease, C-terminal"/>
    <property type="match status" value="4"/>
</dbReference>
<dbReference type="Gene3D" id="2.60.40.2030">
    <property type="match status" value="1"/>
</dbReference>
<evidence type="ECO:0000259" key="7">
    <source>
        <dbReference type="Pfam" id="PF03160"/>
    </source>
</evidence>
<feature type="compositionally biased region" description="Basic and acidic residues" evidence="6">
    <location>
        <begin position="55"/>
        <end position="66"/>
    </location>
</feature>
<keyword evidence="3" id="KW-0732">Signal</keyword>
<accession>A0A2S7XMC6</accession>
<evidence type="ECO:0000256" key="3">
    <source>
        <dbReference type="ARBA" id="ARBA00022729"/>
    </source>
</evidence>
<evidence type="ECO:0000256" key="2">
    <source>
        <dbReference type="ARBA" id="ARBA00022525"/>
    </source>
</evidence>
<evidence type="ECO:0000256" key="4">
    <source>
        <dbReference type="ARBA" id="ARBA00022737"/>
    </source>
</evidence>
<feature type="region of interest" description="Disordered" evidence="6">
    <location>
        <begin position="44"/>
        <end position="80"/>
    </location>
</feature>
<gene>
    <name evidence="8" type="ORF">CXB77_17335</name>
</gene>
<dbReference type="GO" id="GO:0005576">
    <property type="term" value="C:extracellular region"/>
    <property type="evidence" value="ECO:0007669"/>
    <property type="project" value="UniProtKB-SubCell"/>
</dbReference>
<evidence type="ECO:0000256" key="1">
    <source>
        <dbReference type="ARBA" id="ARBA00004613"/>
    </source>
</evidence>
<dbReference type="PANTHER" id="PTHR38340">
    <property type="entry name" value="S-LAYER PROTEIN"/>
    <property type="match status" value="1"/>
</dbReference>
<dbReference type="GO" id="GO:0016020">
    <property type="term" value="C:membrane"/>
    <property type="evidence" value="ECO:0007669"/>
    <property type="project" value="InterPro"/>
</dbReference>
<name>A0A2S7XMC6_9GAMM</name>
<evidence type="ECO:0000256" key="6">
    <source>
        <dbReference type="SAM" id="MobiDB-lite"/>
    </source>
</evidence>
<dbReference type="InterPro" id="IPR038081">
    <property type="entry name" value="CalX-like_sf"/>
</dbReference>
<comment type="subcellular location">
    <subcellularLocation>
        <location evidence="1">Secreted</location>
    </subcellularLocation>
</comment>
<dbReference type="PROSITE" id="PS00330">
    <property type="entry name" value="HEMOLYSIN_CALCIUM"/>
    <property type="match status" value="4"/>
</dbReference>
<dbReference type="InterPro" id="IPR018511">
    <property type="entry name" value="Hemolysin-typ_Ca-bd_CS"/>
</dbReference>
<dbReference type="Pfam" id="PF00353">
    <property type="entry name" value="HemolysinCabind"/>
    <property type="match status" value="5"/>
</dbReference>
<protein>
    <recommendedName>
        <fullName evidence="7">Calx-beta domain-containing protein</fullName>
    </recommendedName>
</protein>
<feature type="domain" description="Calx-beta" evidence="7">
    <location>
        <begin position="389"/>
        <end position="496"/>
    </location>
</feature>
<dbReference type="InterPro" id="IPR050557">
    <property type="entry name" value="RTX_toxin/Mannuronan_C5-epim"/>
</dbReference>
<feature type="compositionally biased region" description="Polar residues" evidence="6">
    <location>
        <begin position="284"/>
        <end position="295"/>
    </location>
</feature>
<keyword evidence="2" id="KW-0964">Secreted</keyword>
<dbReference type="AlphaFoldDB" id="A0A2S7XMC6"/>
<dbReference type="PRINTS" id="PR00313">
    <property type="entry name" value="CABNDNGRPT"/>
</dbReference>
<dbReference type="OrthoDB" id="1676884at2"/>
<keyword evidence="5" id="KW-0106">Calcium</keyword>
<keyword evidence="4" id="KW-0677">Repeat</keyword>
<dbReference type="SUPFAM" id="SSF141072">
    <property type="entry name" value="CalX-like"/>
    <property type="match status" value="1"/>
</dbReference>
<dbReference type="InterPro" id="IPR003644">
    <property type="entry name" value="Calx_beta"/>
</dbReference>
<dbReference type="InterPro" id="IPR011049">
    <property type="entry name" value="Serralysin-like_metalloprot_C"/>
</dbReference>
<evidence type="ECO:0000256" key="5">
    <source>
        <dbReference type="ARBA" id="ARBA00022837"/>
    </source>
</evidence>
<proteinExistence type="predicted"/>
<feature type="region of interest" description="Disordered" evidence="6">
    <location>
        <begin position="275"/>
        <end position="308"/>
    </location>
</feature>
<dbReference type="SUPFAM" id="SSF51120">
    <property type="entry name" value="beta-Roll"/>
    <property type="match status" value="4"/>
</dbReference>